<gene>
    <name evidence="10" type="ORF">MAXJ12_21215</name>
</gene>
<dbReference type="Pfam" id="PF02347">
    <property type="entry name" value="GDC-P"/>
    <property type="match status" value="1"/>
</dbReference>
<accession>H0HVN6</accession>
<dbReference type="RefSeq" id="WP_008837844.1">
    <property type="nucleotide sequence ID" value="NZ_AHAM01000173.1"/>
</dbReference>
<dbReference type="EC" id="1.4.4.2" evidence="4"/>
<evidence type="ECO:0000256" key="7">
    <source>
        <dbReference type="ARBA" id="ARBA00049026"/>
    </source>
</evidence>
<dbReference type="Gene3D" id="3.40.640.10">
    <property type="entry name" value="Type I PLP-dependent aspartate aminotransferase-like (Major domain)"/>
    <property type="match status" value="1"/>
</dbReference>
<dbReference type="InterPro" id="IPR015422">
    <property type="entry name" value="PyrdxlP-dep_Trfase_small"/>
</dbReference>
<dbReference type="GO" id="GO:0005960">
    <property type="term" value="C:glycine cleavage complex"/>
    <property type="evidence" value="ECO:0007669"/>
    <property type="project" value="TreeGrafter"/>
</dbReference>
<keyword evidence="6 10" id="KW-0560">Oxidoreductase</keyword>
<feature type="domain" description="Glycine dehydrogenase C-terminal" evidence="9">
    <location>
        <begin position="321"/>
        <end position="442"/>
    </location>
</feature>
<comment type="similarity">
    <text evidence="3">Belongs to the GcvP family.</text>
</comment>
<keyword evidence="11" id="KW-1185">Reference proteome</keyword>
<dbReference type="InterPro" id="IPR015424">
    <property type="entry name" value="PyrdxlP-dep_Trfase"/>
</dbReference>
<feature type="non-terminal residue" evidence="10">
    <location>
        <position position="1"/>
    </location>
</feature>
<dbReference type="InterPro" id="IPR049316">
    <property type="entry name" value="GDC-P_C"/>
</dbReference>
<dbReference type="PANTHER" id="PTHR11773">
    <property type="entry name" value="GLYCINE DEHYDROGENASE, DECARBOXYLATING"/>
    <property type="match status" value="1"/>
</dbReference>
<dbReference type="PANTHER" id="PTHR11773:SF1">
    <property type="entry name" value="GLYCINE DEHYDROGENASE (DECARBOXYLATING), MITOCHONDRIAL"/>
    <property type="match status" value="1"/>
</dbReference>
<dbReference type="GO" id="GO:0030170">
    <property type="term" value="F:pyridoxal phosphate binding"/>
    <property type="evidence" value="ECO:0007669"/>
    <property type="project" value="TreeGrafter"/>
</dbReference>
<dbReference type="Gene3D" id="3.90.1150.10">
    <property type="entry name" value="Aspartate Aminotransferase, domain 1"/>
    <property type="match status" value="1"/>
</dbReference>
<dbReference type="GO" id="GO:0019464">
    <property type="term" value="P:glycine decarboxylation via glycine cleavage system"/>
    <property type="evidence" value="ECO:0007669"/>
    <property type="project" value="TreeGrafter"/>
</dbReference>
<dbReference type="Proteomes" id="UP000003250">
    <property type="component" value="Unassembled WGS sequence"/>
</dbReference>
<dbReference type="GO" id="GO:0016594">
    <property type="term" value="F:glycine binding"/>
    <property type="evidence" value="ECO:0007669"/>
    <property type="project" value="TreeGrafter"/>
</dbReference>
<evidence type="ECO:0000256" key="4">
    <source>
        <dbReference type="ARBA" id="ARBA00012134"/>
    </source>
</evidence>
<evidence type="ECO:0000256" key="6">
    <source>
        <dbReference type="ARBA" id="ARBA00023002"/>
    </source>
</evidence>
<dbReference type="GO" id="GO:0004375">
    <property type="term" value="F:glycine dehydrogenase (decarboxylating) activity"/>
    <property type="evidence" value="ECO:0007669"/>
    <property type="project" value="UniProtKB-EC"/>
</dbReference>
<proteinExistence type="inferred from homology"/>
<evidence type="ECO:0000256" key="1">
    <source>
        <dbReference type="ARBA" id="ARBA00001933"/>
    </source>
</evidence>
<evidence type="ECO:0000259" key="8">
    <source>
        <dbReference type="Pfam" id="PF02347"/>
    </source>
</evidence>
<protein>
    <recommendedName>
        <fullName evidence="4">glycine dehydrogenase (aminomethyl-transferring)</fullName>
        <ecNumber evidence="4">1.4.4.2</ecNumber>
    </recommendedName>
</protein>
<dbReference type="FunFam" id="3.90.1150.10:FF:000007">
    <property type="entry name" value="Glycine dehydrogenase (decarboxylating), mitochondrial"/>
    <property type="match status" value="1"/>
</dbReference>
<evidence type="ECO:0000259" key="9">
    <source>
        <dbReference type="Pfam" id="PF21478"/>
    </source>
</evidence>
<organism evidence="10 11">
    <name type="scientific">Mesorhizobium alhagi CCNWXJ12-2</name>
    <dbReference type="NCBI Taxonomy" id="1107882"/>
    <lineage>
        <taxon>Bacteria</taxon>
        <taxon>Pseudomonadati</taxon>
        <taxon>Pseudomonadota</taxon>
        <taxon>Alphaproteobacteria</taxon>
        <taxon>Hyphomicrobiales</taxon>
        <taxon>Phyllobacteriaceae</taxon>
        <taxon>Allomesorhizobium</taxon>
    </lineage>
</organism>
<dbReference type="FunFam" id="3.40.640.10:FF:000007">
    <property type="entry name" value="glycine dehydrogenase (Decarboxylating), mitochondrial"/>
    <property type="match status" value="1"/>
</dbReference>
<dbReference type="InterPro" id="IPR049315">
    <property type="entry name" value="GDC-P_N"/>
</dbReference>
<comment type="function">
    <text evidence="2">The glycine cleavage system catalyzes the degradation of glycine. The P protein binds the alpha-amino group of glycine through its pyridoxal phosphate cofactor; CO(2) is released and the remaining methylamine moiety is then transferred to the lipoamide cofactor of the H protein.</text>
</comment>
<evidence type="ECO:0000256" key="3">
    <source>
        <dbReference type="ARBA" id="ARBA00010756"/>
    </source>
</evidence>
<dbReference type="InterPro" id="IPR015421">
    <property type="entry name" value="PyrdxlP-dep_Trfase_major"/>
</dbReference>
<dbReference type="GO" id="GO:0005829">
    <property type="term" value="C:cytosol"/>
    <property type="evidence" value="ECO:0007669"/>
    <property type="project" value="TreeGrafter"/>
</dbReference>
<keyword evidence="5" id="KW-0663">Pyridoxal phosphate</keyword>
<dbReference type="EMBL" id="AHAM01000173">
    <property type="protein sequence ID" value="EHK55253.1"/>
    <property type="molecule type" value="Genomic_DNA"/>
</dbReference>
<dbReference type="NCBIfam" id="NF003346">
    <property type="entry name" value="PRK04366.1"/>
    <property type="match status" value="1"/>
</dbReference>
<comment type="cofactor">
    <cofactor evidence="1">
        <name>pyridoxal 5'-phosphate</name>
        <dbReference type="ChEBI" id="CHEBI:597326"/>
    </cofactor>
</comment>
<evidence type="ECO:0000256" key="5">
    <source>
        <dbReference type="ARBA" id="ARBA00022898"/>
    </source>
</evidence>
<comment type="catalytic activity">
    <reaction evidence="7">
        <text>N(6)-[(R)-lipoyl]-L-lysyl-[glycine-cleavage complex H protein] + glycine + H(+) = N(6)-[(R)-S(8)-aminomethyldihydrolipoyl]-L-lysyl-[glycine-cleavage complex H protein] + CO2</text>
        <dbReference type="Rhea" id="RHEA:24304"/>
        <dbReference type="Rhea" id="RHEA-COMP:10494"/>
        <dbReference type="Rhea" id="RHEA-COMP:10495"/>
        <dbReference type="ChEBI" id="CHEBI:15378"/>
        <dbReference type="ChEBI" id="CHEBI:16526"/>
        <dbReference type="ChEBI" id="CHEBI:57305"/>
        <dbReference type="ChEBI" id="CHEBI:83099"/>
        <dbReference type="ChEBI" id="CHEBI:83143"/>
        <dbReference type="EC" id="1.4.4.2"/>
    </reaction>
</comment>
<evidence type="ECO:0000256" key="2">
    <source>
        <dbReference type="ARBA" id="ARBA00003788"/>
    </source>
</evidence>
<evidence type="ECO:0000313" key="10">
    <source>
        <dbReference type="EMBL" id="EHK55253.1"/>
    </source>
</evidence>
<dbReference type="OrthoDB" id="9801272at2"/>
<dbReference type="Pfam" id="PF21478">
    <property type="entry name" value="GcvP2_C"/>
    <property type="match status" value="1"/>
</dbReference>
<dbReference type="AlphaFoldDB" id="H0HVN6"/>
<dbReference type="InterPro" id="IPR020581">
    <property type="entry name" value="GDC_P"/>
</dbReference>
<dbReference type="CDD" id="cd00613">
    <property type="entry name" value="GDC-P"/>
    <property type="match status" value="1"/>
</dbReference>
<feature type="domain" description="Glycine cleavage system P-protein N-terminal" evidence="8">
    <location>
        <begin position="25"/>
        <end position="284"/>
    </location>
</feature>
<sequence>TPPSKAELMLPERRRGENFMTQPVFHEIRSETEMMRYLRRLADKDLALDRTMIPLGSCTMKLNAAAEMMPVSWPEVANMHPFAPAEHAEGYRAMTDELERWLAEITGFDSVSLQPNAGSQGEYAGLLAIRRYHQSRGEAHRKVCLIPSSAHGTNPASAHMAGMDVVVVRCTDEGDIDIADLKAKVEQHSQNVAALMITYPSTHGVFEEGVKDICALVHEHGGQVYLDGANLNALVGLARPGDIGGDVCHMNLHKTFCIPHGGGGPGVGPIGVKSHLAAFLPGHVETESGHAVSAAPYGSASILPITWMYIRMMGAAGLKQATELAILSANYIAERLKGHYPVLFKGRNGRVAHECILDTRVLKESAGIGVEDVAKRLIDYGFHAPTMSWPVAGTLMVEPTESEPKRELDRFCEAMIAIAREAERVAKGEWPAGDNPLVNAPHTAAEALAADWTHPYTRLEAAFPDGDPDSAAKYWPPVSRIDNVAGDRNLVCSCPPIEALAS</sequence>
<evidence type="ECO:0000313" key="11">
    <source>
        <dbReference type="Proteomes" id="UP000003250"/>
    </source>
</evidence>
<name>H0HVN6_9HYPH</name>
<reference evidence="10 11" key="1">
    <citation type="journal article" date="2012" name="J. Bacteriol.">
        <title>Draft Genome Sequence of Mesorhizobium alhagi CCNWXJ12-2T, a Novel Salt-Resistant Species Isolated from the Desert of Northwestern China.</title>
        <authorList>
            <person name="Zhou M."/>
            <person name="Chen W."/>
            <person name="Chen H."/>
            <person name="Wei G."/>
        </authorList>
    </citation>
    <scope>NUCLEOTIDE SEQUENCE [LARGE SCALE GENOMIC DNA]</scope>
    <source>
        <strain evidence="10 11">CCNWXJ12-2</strain>
    </source>
</reference>
<dbReference type="SUPFAM" id="SSF53383">
    <property type="entry name" value="PLP-dependent transferases"/>
    <property type="match status" value="1"/>
</dbReference>
<dbReference type="PATRIC" id="fig|1107882.3.peg.4145"/>